<dbReference type="PATRIC" id="fig|442.7.peg.3423"/>
<dbReference type="GO" id="GO:0006355">
    <property type="term" value="P:regulation of DNA-templated transcription"/>
    <property type="evidence" value="ECO:0007669"/>
    <property type="project" value="InterPro"/>
</dbReference>
<dbReference type="AlphaFoldDB" id="A0A149QSA9"/>
<reference evidence="3 4" key="1">
    <citation type="submission" date="2015-06" db="EMBL/GenBank/DDBJ databases">
        <title>Improved classification and identification of acetic acid bacteria using matrix-assisted laser desorption/ionization time-of-flight mass spectrometry; Gluconobacter nephelii and Gluconobacter uchimurae are later heterotypic synonyms of Gluconobacter japonicus and Gluconobacter oxydans, respectively.</title>
        <authorList>
            <person name="Li L."/>
            <person name="Cleenwerck I."/>
            <person name="De Vuyst L."/>
            <person name="Vandamme P."/>
        </authorList>
    </citation>
    <scope>NUCLEOTIDE SEQUENCE [LARGE SCALE GENOMIC DNA]</scope>
    <source>
        <strain evidence="3 4">LMG 1764</strain>
    </source>
</reference>
<protein>
    <recommendedName>
        <fullName evidence="5">Transcriptional regulator</fullName>
    </recommendedName>
</protein>
<feature type="region of interest" description="Disordered" evidence="2">
    <location>
        <begin position="1"/>
        <end position="56"/>
    </location>
</feature>
<dbReference type="Pfam" id="PF05443">
    <property type="entry name" value="ROS_MUCR"/>
    <property type="match status" value="1"/>
</dbReference>
<dbReference type="InterPro" id="IPR041920">
    <property type="entry name" value="ROS/MUCR_sf"/>
</dbReference>
<organism evidence="3 4">
    <name type="scientific">Gluconobacter potus</name>
    <dbReference type="NCBI Taxonomy" id="2724927"/>
    <lineage>
        <taxon>Bacteria</taxon>
        <taxon>Pseudomonadati</taxon>
        <taxon>Pseudomonadota</taxon>
        <taxon>Alphaproteobacteria</taxon>
        <taxon>Acetobacterales</taxon>
        <taxon>Acetobacteraceae</taxon>
        <taxon>Gluconobacter</taxon>
    </lineage>
</organism>
<proteinExistence type="inferred from homology"/>
<name>A0A149QSA9_9PROT</name>
<dbReference type="Gene3D" id="1.10.10.1550">
    <property type="entry name" value="ROS/MUCR transcriptional regulator protein"/>
    <property type="match status" value="1"/>
</dbReference>
<evidence type="ECO:0000256" key="1">
    <source>
        <dbReference type="ARBA" id="ARBA00007031"/>
    </source>
</evidence>
<dbReference type="InterPro" id="IPR008807">
    <property type="entry name" value="ROS_MUCR"/>
</dbReference>
<accession>A0A149QSA9</accession>
<dbReference type="EMBL" id="LHZB01000118">
    <property type="protein sequence ID" value="KXV00180.1"/>
    <property type="molecule type" value="Genomic_DNA"/>
</dbReference>
<evidence type="ECO:0000256" key="2">
    <source>
        <dbReference type="SAM" id="MobiDB-lite"/>
    </source>
</evidence>
<sequence>MVSPSYEDGRQGYVDSVSKRMPGKASEIATHEESGSEAGLEVGEAAVPPRPARPAVPIEKSIKHDAIVCLEDGSEHIMLKRYLKNKFNLTPEAYRERWGLPKTYPMNAKAYYEKRLPHLEKIAESRRVAKEKKTS</sequence>
<dbReference type="GO" id="GO:0008270">
    <property type="term" value="F:zinc ion binding"/>
    <property type="evidence" value="ECO:0007669"/>
    <property type="project" value="InterPro"/>
</dbReference>
<dbReference type="Proteomes" id="UP000075573">
    <property type="component" value="Unassembled WGS sequence"/>
</dbReference>
<evidence type="ECO:0008006" key="5">
    <source>
        <dbReference type="Google" id="ProtNLM"/>
    </source>
</evidence>
<evidence type="ECO:0000313" key="4">
    <source>
        <dbReference type="Proteomes" id="UP000075573"/>
    </source>
</evidence>
<evidence type="ECO:0000313" key="3">
    <source>
        <dbReference type="EMBL" id="KXV00180.1"/>
    </source>
</evidence>
<comment type="caution">
    <text evidence="3">The sequence shown here is derived from an EMBL/GenBank/DDBJ whole genome shotgun (WGS) entry which is preliminary data.</text>
</comment>
<gene>
    <name evidence="3" type="ORF">AD929_13045</name>
</gene>
<comment type="similarity">
    <text evidence="1">Belongs to the ros/MucR family.</text>
</comment>
<dbReference type="GO" id="GO:0003677">
    <property type="term" value="F:DNA binding"/>
    <property type="evidence" value="ECO:0007669"/>
    <property type="project" value="InterPro"/>
</dbReference>